<feature type="transmembrane region" description="Helical" evidence="2">
    <location>
        <begin position="1131"/>
        <end position="1150"/>
    </location>
</feature>
<dbReference type="Proteomes" id="UP000051870">
    <property type="component" value="Unassembled WGS sequence"/>
</dbReference>
<dbReference type="STRING" id="1715693.PH7735_02579"/>
<keyword evidence="2" id="KW-0472">Membrane</keyword>
<dbReference type="RefSeq" id="WP_058311734.1">
    <property type="nucleotide sequence ID" value="NZ_CYTW01000002.1"/>
</dbReference>
<dbReference type="SUPFAM" id="SSF82866">
    <property type="entry name" value="Multidrug efflux transporter AcrB transmembrane domain"/>
    <property type="match status" value="2"/>
</dbReference>
<feature type="transmembrane region" description="Helical" evidence="2">
    <location>
        <begin position="632"/>
        <end position="652"/>
    </location>
</feature>
<dbReference type="PANTHER" id="PTHR32063">
    <property type="match status" value="1"/>
</dbReference>
<dbReference type="SUPFAM" id="SSF82693">
    <property type="entry name" value="Multidrug efflux transporter AcrB pore domain, PN1, PN2, PC1 and PC2 subdomains"/>
    <property type="match status" value="2"/>
</dbReference>
<dbReference type="EMBL" id="CYTW01000002">
    <property type="protein sequence ID" value="CUK02409.1"/>
    <property type="molecule type" value="Genomic_DNA"/>
</dbReference>
<dbReference type="PRINTS" id="PR00702">
    <property type="entry name" value="ACRIFLAVINRP"/>
</dbReference>
<feature type="transmembrane region" description="Helical" evidence="2">
    <location>
        <begin position="509"/>
        <end position="534"/>
    </location>
</feature>
<dbReference type="Gene3D" id="3.30.70.1430">
    <property type="entry name" value="Multidrug efflux transporter AcrB pore domain"/>
    <property type="match status" value="1"/>
</dbReference>
<feature type="transmembrane region" description="Helical" evidence="2">
    <location>
        <begin position="12"/>
        <end position="33"/>
    </location>
</feature>
<feature type="transmembrane region" description="Helical" evidence="2">
    <location>
        <begin position="1032"/>
        <end position="1052"/>
    </location>
</feature>
<dbReference type="GeneID" id="83881593"/>
<proteinExistence type="predicted"/>
<dbReference type="InterPro" id="IPR027463">
    <property type="entry name" value="AcrB_DN_DC_subdom"/>
</dbReference>
<feature type="transmembrane region" description="Helical" evidence="2">
    <location>
        <begin position="363"/>
        <end position="383"/>
    </location>
</feature>
<feature type="transmembrane region" description="Helical" evidence="2">
    <location>
        <begin position="464"/>
        <end position="489"/>
    </location>
</feature>
<name>A0A0P1IAY2_9RHOB</name>
<dbReference type="SUPFAM" id="SSF82714">
    <property type="entry name" value="Multidrug efflux transporter AcrB TolC docking domain, DN and DC subdomains"/>
    <property type="match status" value="2"/>
</dbReference>
<feature type="transmembrane region" description="Helical" evidence="2">
    <location>
        <begin position="1170"/>
        <end position="1192"/>
    </location>
</feature>
<protein>
    <submittedName>
        <fullName evidence="3">Toluene efflux pump membrane transporter TtgH</fullName>
    </submittedName>
</protein>
<keyword evidence="4" id="KW-1185">Reference proteome</keyword>
<dbReference type="GO" id="GO:0042910">
    <property type="term" value="F:xenobiotic transmembrane transporter activity"/>
    <property type="evidence" value="ECO:0007669"/>
    <property type="project" value="TreeGrafter"/>
</dbReference>
<dbReference type="GO" id="GO:0005886">
    <property type="term" value="C:plasma membrane"/>
    <property type="evidence" value="ECO:0007669"/>
    <property type="project" value="TreeGrafter"/>
</dbReference>
<evidence type="ECO:0000313" key="3">
    <source>
        <dbReference type="EMBL" id="CUK02409.1"/>
    </source>
</evidence>
<keyword evidence="2" id="KW-1133">Transmembrane helix</keyword>
<feature type="transmembrane region" description="Helical" evidence="2">
    <location>
        <begin position="555"/>
        <end position="574"/>
    </location>
</feature>
<gene>
    <name evidence="3" type="primary">ttgH</name>
    <name evidence="3" type="ORF">PH7735_02579</name>
</gene>
<dbReference type="Pfam" id="PF00873">
    <property type="entry name" value="ACR_tran"/>
    <property type="match status" value="3"/>
</dbReference>
<feature type="compositionally biased region" description="Polar residues" evidence="1">
    <location>
        <begin position="1270"/>
        <end position="1279"/>
    </location>
</feature>
<feature type="transmembrane region" description="Helical" evidence="2">
    <location>
        <begin position="431"/>
        <end position="452"/>
    </location>
</feature>
<evidence type="ECO:0000313" key="4">
    <source>
        <dbReference type="Proteomes" id="UP000051870"/>
    </source>
</evidence>
<dbReference type="PANTHER" id="PTHR32063:SF0">
    <property type="entry name" value="SWARMING MOTILITY PROTEIN SWRC"/>
    <property type="match status" value="1"/>
</dbReference>
<sequence length="1279" mass="139419">MSGIVDWAATRARMVMAFVLVSLIIGGTAYMGLPKEGEPDIQIPALFISVPFPGISAEDAEKLLIKPMETELADLDGLDSMSATAGESYAGLFLEFDFGWDKTAVMADVRDAMSTAEANFPEGYEKYTINEINFSEFPIIIVNLTGDVPERTMTQIANDLQDDIESLDAVLEAGLAGGRDEMLEVVIDPLRLESYNVTATELINVVRNNNQMIPAGDVETAQGKFAVKLPSSFTEPRDVYDLPVKTNGDRIVTLGDLAQINLTFEDRLGTARFNNETTVALQVVKRKGFNLIDTARIVRELVEESSAEWPPELRAAVEVGTSNDQSVVVASMVRQLEGSVLTAIALVMIVVLAALGLRAALLVGFAIPTSFLLCFAFLAMMGVTISNMVMFGLILAVGMLVDGAIVVVEYADKRIKEGVGPMHAYVEAAKRMFWPIVSSTATTLCAFLPMLFWPGVPGQFMEMLPITLIFVLSASLVVALVYLPVLGGLAGRLERLVRHYAQQLANLKWYLRIATFVAALIGVAISVAGIGFLADSIGTRFATMGTDIVRDVIPGYLMVFLSITGIIVLVATALISDAVILLSFGSIFTSIGEIASFLWRKVFPKKEKLHSTTEYQRNLFGDFIHMLVARPLMPLVAIASVFIAVGVTFTYFGSNNNGVEFFVESEPEAAIIYVRARGNLSLEQEDDLVRQAEEIVLAHPGIKTAFAFAGEGGLRNNTGGAQAPKDTIGQVQLETIAWGDRPIQREKWFTVPFLNIDIHRDVKNPQWDGNTVLAEIEAELKLIPGAQIEILEANRGPASAKPVHLRIKGDDWNDLLDAADIAVHAFETTPGLARIEDSRPLPGIDWQIDVDVAKAGRYGADTATVGAMVQLVTRGILLDTMRVDSSDEEIEIRVRLPEEDRVLSTLDTLKVRTADGLVPLSNFITRKPVAKLAEINRVDQKRYFDIKSDVAAGLTVLTNAETGESEVMETALWEADSGLQKEYADRGFTATVLTANERIAALTQWLEGNPFPKGIDWEWTGDQEDQAESQAFLGQAFGAALALMFIILLAQFNSFYNATLVLLAVVLSTTGVLIGMLVMNQPFSIIMTGTGVVALAGIVVNNNIVLIDTYQEYSQYMPRIDAIVRTAQARIRPVLLTTITTMAGLAPMMFGLSLDFVSGGYSFESPTSLWWTQLATAVVFGLGIATVLTLVFTPSMLAARVWFSTYLFWTGELLAKMSLGRGSRAARDWALRREARRVKSPLMQWDMTDFAEPALADGPSQPPKSEAPANKNTSLDAAE</sequence>
<feature type="region of interest" description="Disordered" evidence="1">
    <location>
        <begin position="1253"/>
        <end position="1279"/>
    </location>
</feature>
<evidence type="ECO:0000256" key="2">
    <source>
        <dbReference type="SAM" id="Phobius"/>
    </source>
</evidence>
<accession>A0A0P1IAY2</accession>
<feature type="transmembrane region" description="Helical" evidence="2">
    <location>
        <begin position="390"/>
        <end position="411"/>
    </location>
</feature>
<dbReference type="Gene3D" id="1.20.1640.10">
    <property type="entry name" value="Multidrug efflux transporter AcrB transmembrane domain"/>
    <property type="match status" value="2"/>
</dbReference>
<dbReference type="Gene3D" id="3.30.2090.10">
    <property type="entry name" value="Multidrug efflux transporter AcrB TolC docking domain, DN and DC subdomains"/>
    <property type="match status" value="2"/>
</dbReference>
<feature type="transmembrane region" description="Helical" evidence="2">
    <location>
        <begin position="340"/>
        <end position="357"/>
    </location>
</feature>
<feature type="transmembrane region" description="Helical" evidence="2">
    <location>
        <begin position="1085"/>
        <end position="1110"/>
    </location>
</feature>
<keyword evidence="2" id="KW-0812">Transmembrane</keyword>
<evidence type="ECO:0000256" key="1">
    <source>
        <dbReference type="SAM" id="MobiDB-lite"/>
    </source>
</evidence>
<feature type="transmembrane region" description="Helical" evidence="2">
    <location>
        <begin position="1059"/>
        <end position="1079"/>
    </location>
</feature>
<reference evidence="4" key="1">
    <citation type="submission" date="2015-09" db="EMBL/GenBank/DDBJ databases">
        <authorList>
            <person name="Rodrigo-Torres Lidia"/>
            <person name="Arahal R.David."/>
        </authorList>
    </citation>
    <scope>NUCLEOTIDE SEQUENCE [LARGE SCALE GENOMIC DNA]</scope>
    <source>
        <strain evidence="4">CECT 7735</strain>
    </source>
</reference>
<dbReference type="InterPro" id="IPR001036">
    <property type="entry name" value="Acrflvin-R"/>
</dbReference>
<organism evidence="3 4">
    <name type="scientific">Shimia thalassica</name>
    <dbReference type="NCBI Taxonomy" id="1715693"/>
    <lineage>
        <taxon>Bacteria</taxon>
        <taxon>Pseudomonadati</taxon>
        <taxon>Pseudomonadota</taxon>
        <taxon>Alphaproteobacteria</taxon>
        <taxon>Rhodobacterales</taxon>
        <taxon>Roseobacteraceae</taxon>
    </lineage>
</organism>
<dbReference type="AlphaFoldDB" id="A0A0P1IAY2"/>